<keyword evidence="2" id="KW-1185">Reference proteome</keyword>
<dbReference type="InterPro" id="IPR024645">
    <property type="entry name" value="Mitochondr_Som1"/>
</dbReference>
<comment type="caution">
    <text evidence="1">The sequence shown here is derived from an EMBL/GenBank/DDBJ whole genome shotgun (WGS) entry which is preliminary data.</text>
</comment>
<gene>
    <name evidence="1" type="ORF">MPDQ_000338</name>
</gene>
<name>A0A507QQ38_MONPU</name>
<dbReference type="Pfam" id="PF11093">
    <property type="entry name" value="Mitochondr_Som1"/>
    <property type="match status" value="1"/>
</dbReference>
<accession>A0A507QQ38</accession>
<reference evidence="1 2" key="1">
    <citation type="submission" date="2019-06" db="EMBL/GenBank/DDBJ databases">
        <title>Wine fermentation using esterase from Monascus purpureus.</title>
        <authorList>
            <person name="Geng C."/>
            <person name="Zhang Y."/>
        </authorList>
    </citation>
    <scope>NUCLEOTIDE SEQUENCE [LARGE SCALE GENOMIC DNA]</scope>
    <source>
        <strain evidence="1">HQ1</strain>
    </source>
</reference>
<organism evidence="1 2">
    <name type="scientific">Monascus purpureus</name>
    <name type="common">Red mold</name>
    <name type="synonym">Monascus anka</name>
    <dbReference type="NCBI Taxonomy" id="5098"/>
    <lineage>
        <taxon>Eukaryota</taxon>
        <taxon>Fungi</taxon>
        <taxon>Dikarya</taxon>
        <taxon>Ascomycota</taxon>
        <taxon>Pezizomycotina</taxon>
        <taxon>Eurotiomycetes</taxon>
        <taxon>Eurotiomycetidae</taxon>
        <taxon>Eurotiales</taxon>
        <taxon>Aspergillaceae</taxon>
        <taxon>Monascus</taxon>
    </lineage>
</organism>
<dbReference type="AlphaFoldDB" id="A0A507QQ38"/>
<dbReference type="EMBL" id="VIFY01000103">
    <property type="protein sequence ID" value="TQB70568.1"/>
    <property type="molecule type" value="Genomic_DNA"/>
</dbReference>
<dbReference type="GO" id="GO:0042720">
    <property type="term" value="C:mitochondrial inner membrane peptidase complex"/>
    <property type="evidence" value="ECO:0007669"/>
    <property type="project" value="InterPro"/>
</dbReference>
<proteinExistence type="predicted"/>
<protein>
    <submittedName>
        <fullName evidence="1">Uncharacterized protein</fullName>
    </submittedName>
</protein>
<dbReference type="Proteomes" id="UP000319663">
    <property type="component" value="Unassembled WGS sequence"/>
</dbReference>
<sequence length="64" mass="7123">MAPLVPIFPASTLPERVNIVTKNFKEKHRKGPSIELEKCQLLEMLQYSCQPPQMGSAPVCVLAD</sequence>
<evidence type="ECO:0000313" key="1">
    <source>
        <dbReference type="EMBL" id="TQB70568.1"/>
    </source>
</evidence>
<evidence type="ECO:0000313" key="2">
    <source>
        <dbReference type="Proteomes" id="UP000319663"/>
    </source>
</evidence>